<keyword evidence="3" id="KW-1185">Reference proteome</keyword>
<feature type="compositionally biased region" description="Acidic residues" evidence="1">
    <location>
        <begin position="137"/>
        <end position="150"/>
    </location>
</feature>
<keyword evidence="2" id="KW-0687">Ribonucleoprotein</keyword>
<dbReference type="PANTHER" id="PTHR13237">
    <property type="entry name" value="SOMETHING ABOUT SILENCING PROTEIN 10-RELATED"/>
    <property type="match status" value="1"/>
</dbReference>
<evidence type="ECO:0000256" key="1">
    <source>
        <dbReference type="SAM" id="MobiDB-lite"/>
    </source>
</evidence>
<evidence type="ECO:0000313" key="3">
    <source>
        <dbReference type="Proteomes" id="UP000422736"/>
    </source>
</evidence>
<feature type="compositionally biased region" description="Low complexity" evidence="1">
    <location>
        <begin position="162"/>
        <end position="192"/>
    </location>
</feature>
<dbReference type="PANTHER" id="PTHR13237:SF9">
    <property type="entry name" value="NEUROGUIDIN"/>
    <property type="match status" value="1"/>
</dbReference>
<reference evidence="2 3" key="1">
    <citation type="submission" date="2016-03" db="EMBL/GenBank/DDBJ databases">
        <title>How can Kluyveromyces marxianus grow so fast - potential evolutionary course in Saccharomyces Complex revealed by comparative genomics.</title>
        <authorList>
            <person name="Mo W."/>
            <person name="Lu W."/>
            <person name="Yang X."/>
            <person name="Qi J."/>
            <person name="Lv H."/>
        </authorList>
    </citation>
    <scope>NUCLEOTIDE SEQUENCE [LARGE SCALE GENOMIC DNA]</scope>
    <source>
        <strain evidence="2 3">FIM1</strain>
    </source>
</reference>
<name>A0ABX6F3B4_KLUMA</name>
<feature type="compositionally biased region" description="Basic and acidic residues" evidence="1">
    <location>
        <begin position="334"/>
        <end position="343"/>
    </location>
</feature>
<evidence type="ECO:0000313" key="2">
    <source>
        <dbReference type="EMBL" id="QGN18391.1"/>
    </source>
</evidence>
<dbReference type="Pfam" id="PF04000">
    <property type="entry name" value="Sas10_Utp3"/>
    <property type="match status" value="1"/>
</dbReference>
<feature type="region of interest" description="Disordered" evidence="1">
    <location>
        <begin position="119"/>
        <end position="267"/>
    </location>
</feature>
<dbReference type="InterPro" id="IPR007146">
    <property type="entry name" value="Sas10/Utp3/C1D"/>
</dbReference>
<organism evidence="2 3">
    <name type="scientific">Kluyveromyces marxianus</name>
    <name type="common">Yeast</name>
    <name type="synonym">Candida kefyr</name>
    <dbReference type="NCBI Taxonomy" id="4911"/>
    <lineage>
        <taxon>Eukaryota</taxon>
        <taxon>Fungi</taxon>
        <taxon>Dikarya</taxon>
        <taxon>Ascomycota</taxon>
        <taxon>Saccharomycotina</taxon>
        <taxon>Saccharomycetes</taxon>
        <taxon>Saccharomycetales</taxon>
        <taxon>Saccharomycetaceae</taxon>
        <taxon>Kluyveromyces</taxon>
    </lineage>
</organism>
<sequence length="343" mass="38049">MSSAELSAVLNTIKESLKSCGESLDKLEEVYEDESGESWRGDKVSLLSLKNGSMLSYLSSLMVVLGEKLGKDGVASRGREEAIEQRVVLERGVKPLEKKLGYQLDKLTRAYMRMEADLQAGQVSSTSGKEKEKEAAAAEEEEDSSESEDETQFRPNGSAMVSKPTGKTSGKASGKASAEAAASSADAEASGSIYRPPKISAALPPQHHFEDKFNAQEHKDKSSRSRMQAMEEYLKETSEQPEWEASIGANIVNHGRGGVKTSRDTERERDIQRFEEENFTRLNPNGSKVDKRLKKQREISAKVNMIAGEDFSIFNSKRKLEESTSRRGSKKSRNAWERAKRKL</sequence>
<accession>A0ABX6F3B4</accession>
<proteinExistence type="predicted"/>
<dbReference type="Proteomes" id="UP000422736">
    <property type="component" value="Chromosome 7"/>
</dbReference>
<feature type="region of interest" description="Disordered" evidence="1">
    <location>
        <begin position="318"/>
        <end position="343"/>
    </location>
</feature>
<gene>
    <name evidence="2" type="primary">LCP5</name>
    <name evidence="2" type="ORF">FIM1_4718</name>
</gene>
<dbReference type="GO" id="GO:1990904">
    <property type="term" value="C:ribonucleoprotein complex"/>
    <property type="evidence" value="ECO:0007669"/>
    <property type="project" value="UniProtKB-KW"/>
</dbReference>
<protein>
    <submittedName>
        <fullName evidence="2">U3 small nucleolar ribonucleoprotein LCP5</fullName>
    </submittedName>
</protein>
<feature type="compositionally biased region" description="Basic and acidic residues" evidence="1">
    <location>
        <begin position="207"/>
        <end position="223"/>
    </location>
</feature>
<dbReference type="EMBL" id="CP015061">
    <property type="protein sequence ID" value="QGN18391.1"/>
    <property type="molecule type" value="Genomic_DNA"/>
</dbReference>